<dbReference type="SUPFAM" id="SSF55729">
    <property type="entry name" value="Acyl-CoA N-acyltransferases (Nat)"/>
    <property type="match status" value="1"/>
</dbReference>
<dbReference type="InterPro" id="IPR000182">
    <property type="entry name" value="GNAT_dom"/>
</dbReference>
<dbReference type="EMBL" id="JAEDAJ010000002">
    <property type="protein sequence ID" value="MBK0330912.1"/>
    <property type="molecule type" value="Genomic_DNA"/>
</dbReference>
<accession>A0ABS1B9Q0</accession>
<dbReference type="Proteomes" id="UP000612352">
    <property type="component" value="Unassembled WGS sequence"/>
</dbReference>
<proteinExistence type="predicted"/>
<dbReference type="Gene3D" id="3.40.630.30">
    <property type="match status" value="1"/>
</dbReference>
<keyword evidence="3" id="KW-1185">Reference proteome</keyword>
<evidence type="ECO:0000313" key="2">
    <source>
        <dbReference type="EMBL" id="MBK0330912.1"/>
    </source>
</evidence>
<evidence type="ECO:0000313" key="3">
    <source>
        <dbReference type="Proteomes" id="UP000612352"/>
    </source>
</evidence>
<dbReference type="Pfam" id="PF00583">
    <property type="entry name" value="Acetyltransf_1"/>
    <property type="match status" value="1"/>
</dbReference>
<dbReference type="InterPro" id="IPR016181">
    <property type="entry name" value="Acyl_CoA_acyltransferase"/>
</dbReference>
<protein>
    <submittedName>
        <fullName evidence="2">GNAT family N-acetyltransferase</fullName>
    </submittedName>
</protein>
<dbReference type="CDD" id="cd04301">
    <property type="entry name" value="NAT_SF"/>
    <property type="match status" value="1"/>
</dbReference>
<reference evidence="2 3" key="1">
    <citation type="submission" date="2020-12" db="EMBL/GenBank/DDBJ databases">
        <title>Brachybacterium sp. MASK1Z-5, whole genome shotgun sequence.</title>
        <authorList>
            <person name="Tuo L."/>
        </authorList>
    </citation>
    <scope>NUCLEOTIDE SEQUENCE [LARGE SCALE GENOMIC DNA]</scope>
    <source>
        <strain evidence="2 3">MASK1Z-5</strain>
    </source>
</reference>
<feature type="domain" description="N-acetyltransferase" evidence="1">
    <location>
        <begin position="147"/>
        <end position="311"/>
    </location>
</feature>
<evidence type="ECO:0000259" key="1">
    <source>
        <dbReference type="PROSITE" id="PS51186"/>
    </source>
</evidence>
<name>A0ABS1B9Q0_9MICO</name>
<dbReference type="PROSITE" id="PS51186">
    <property type="entry name" value="GNAT"/>
    <property type="match status" value="1"/>
</dbReference>
<gene>
    <name evidence="2" type="ORF">I8D64_05790</name>
</gene>
<organism evidence="2 3">
    <name type="scientific">Brachybacterium halotolerans</name>
    <dbReference type="NCBI Taxonomy" id="2795215"/>
    <lineage>
        <taxon>Bacteria</taxon>
        <taxon>Bacillati</taxon>
        <taxon>Actinomycetota</taxon>
        <taxon>Actinomycetes</taxon>
        <taxon>Micrococcales</taxon>
        <taxon>Dermabacteraceae</taxon>
        <taxon>Brachybacterium</taxon>
    </lineage>
</organism>
<comment type="caution">
    <text evidence="2">The sequence shown here is derived from an EMBL/GenBank/DDBJ whole genome shotgun (WGS) entry which is preliminary data.</text>
</comment>
<sequence>MHSIGCTPHLSPWNGTMDADGLGIQRALSDMFPACTHPGGLAWEISTGQLPDHKVIAHSPTGVTGWAAFSADDTRLECAPEDDATTAALTSWLFDIAAGSRFSIAVHHEQHSLQQDLISRGFVAEDLPLAGLSHAAESVAAHAPSGYRIRPLEDGEQGRRIQTHRRAWKPAELPFTDGSGGDIDPNAESRFSSSALESMLAAPIYRRDLDLVIEAPDGSLAGCCTVWLDPVSGWAELEPLGIVPSHRGLGLAQTLALDACRLTGELGGHSVFINSAPLPYYRAPWDAYLKAGFTPMNRGTRMTQAEDGHSH</sequence>
<dbReference type="RefSeq" id="WP_200501554.1">
    <property type="nucleotide sequence ID" value="NZ_JAEDAJ010000002.1"/>
</dbReference>